<organism evidence="2 3">
    <name type="scientific">Dioszegia hungarica</name>
    <dbReference type="NCBI Taxonomy" id="4972"/>
    <lineage>
        <taxon>Eukaryota</taxon>
        <taxon>Fungi</taxon>
        <taxon>Dikarya</taxon>
        <taxon>Basidiomycota</taxon>
        <taxon>Agaricomycotina</taxon>
        <taxon>Tremellomycetes</taxon>
        <taxon>Tremellales</taxon>
        <taxon>Bulleribasidiaceae</taxon>
        <taxon>Dioszegia</taxon>
    </lineage>
</organism>
<evidence type="ECO:0000256" key="1">
    <source>
        <dbReference type="SAM" id="MobiDB-lite"/>
    </source>
</evidence>
<dbReference type="AlphaFoldDB" id="A0AA38H7Y9"/>
<dbReference type="GeneID" id="77726726"/>
<evidence type="ECO:0000313" key="3">
    <source>
        <dbReference type="Proteomes" id="UP001164286"/>
    </source>
</evidence>
<dbReference type="RefSeq" id="XP_052944326.1">
    <property type="nucleotide sequence ID" value="XM_053087521.1"/>
</dbReference>
<keyword evidence="3" id="KW-1185">Reference proteome</keyword>
<name>A0AA38H7Y9_9TREE</name>
<dbReference type="EMBL" id="JAKWFO010000007">
    <property type="protein sequence ID" value="KAI9634549.1"/>
    <property type="molecule type" value="Genomic_DNA"/>
</dbReference>
<proteinExistence type="predicted"/>
<accession>A0AA38H7Y9</accession>
<sequence>MTTRDPALRVKEDLKGSRTGRWARWLDTHIGLGTSLPLSRNVSIYAHVLDASVDALTIRSDRGVQECEKAVIMSLGPSLNSASGGKFNFVSGTHPSVKLNPGWTFVDYPANQPRTAELNAKAASLMRDDLRIQSTDRTPRSKGRQGQMTQAAQASTVAALACVRTIDSPGTPVLSACIASDITVEAFNAKPGEKLGFYDQHTAMASIFDDRPDTRERLNIFLSGDKQFDAIQLVDLVQVAFVELDWDCCWNENWQRLAGQPVIVMYGPIHKRRYSLMIPSYHAGILKYDSSVALELEAILVIIARIAASAEEADLTKAKSMEWPREEDALRSCLIDLRQHVEAELKSAGLDKELRDAMQVYSALRRDSNEPRRRADGLEAERRKKDHAVAADNAAGSGSAKQGGGGADAGNKGDESEEPFQVSAPNVELDLGADTPISTGIALERSTNFRSSATFRITHGIYALGDKQLPTRRAQYNSLGELLVRLEEEGVNGISGQSPPFPPDFDASAREQWLMALPKGTHLFRAAATAVSHPARGLTGDAGTAYAHEHLGLWSNAGHKRNLENWTSTRTIGAAFQELASPAYFATATSKTLHKIRRCLDCSQPAITDQNGQHRNCTLDGASRTSQRGYRRLRFAHELLNEPYVTSTVPDIAEFLDDLGLELGSSADILVEYHHLLADLPFIPSVAELQPATLDIPPIVRYKKASKNHPQQLWAATVDRLLSVRPGVDGVRTDQPRMLNPEEEELQPLWNAVVKRGSDWVIPGWTASVAKGCRAKPSFTPQRECCALVAEGWVPGATSSLTLLYSVAHAH</sequence>
<protein>
    <submittedName>
        <fullName evidence="2">Uncharacterized protein</fullName>
    </submittedName>
</protein>
<feature type="compositionally biased region" description="Basic and acidic residues" evidence="1">
    <location>
        <begin position="365"/>
        <end position="389"/>
    </location>
</feature>
<comment type="caution">
    <text evidence="2">The sequence shown here is derived from an EMBL/GenBank/DDBJ whole genome shotgun (WGS) entry which is preliminary data.</text>
</comment>
<feature type="region of interest" description="Disordered" evidence="1">
    <location>
        <begin position="365"/>
        <end position="431"/>
    </location>
</feature>
<evidence type="ECO:0000313" key="2">
    <source>
        <dbReference type="EMBL" id="KAI9634549.1"/>
    </source>
</evidence>
<dbReference type="Proteomes" id="UP001164286">
    <property type="component" value="Unassembled WGS sequence"/>
</dbReference>
<reference evidence="2" key="1">
    <citation type="journal article" date="2022" name="G3 (Bethesda)">
        <title>High quality genome of the basidiomycete yeast Dioszegia hungarica PDD-24b-2 isolated from cloud water.</title>
        <authorList>
            <person name="Jarrige D."/>
            <person name="Haridas S."/>
            <person name="Bleykasten-Grosshans C."/>
            <person name="Joly M."/>
            <person name="Nadalig T."/>
            <person name="Sancelme M."/>
            <person name="Vuilleumier S."/>
            <person name="Grigoriev I.V."/>
            <person name="Amato P."/>
            <person name="Bringel F."/>
        </authorList>
    </citation>
    <scope>NUCLEOTIDE SEQUENCE</scope>
    <source>
        <strain evidence="2">PDD-24b-2</strain>
    </source>
</reference>
<gene>
    <name evidence="2" type="ORF">MKK02DRAFT_28265</name>
</gene>